<dbReference type="Proteomes" id="UP000252669">
    <property type="component" value="Unassembled WGS sequence"/>
</dbReference>
<sequence>MIIVNKYFILMGDIKNSRKENSERLSSIMMEVISHAEQKFNNDRLSKLEIKVGDDFQVVMKDINSLLNILLYLDIYLKKNNIECRFALGYGTISGNINKDGHSEMIGSGLTNVNEILNKKYKKYSFYIEDEIYKTILLNIIGLLLEDCLSNLTKKQIEFLYHRIVMNKDLNEIEKIMDVKQRAVYDYYKRSKYLLIMNVLEKIELSFMNDSKNLENIYLKDLRLDKGIYFE</sequence>
<proteinExistence type="predicted"/>
<evidence type="ECO:0008006" key="3">
    <source>
        <dbReference type="Google" id="ProtNLM"/>
    </source>
</evidence>
<organism evidence="1 2">
    <name type="scientific">Aliarcobacter vitoriensis</name>
    <dbReference type="NCBI Taxonomy" id="2011099"/>
    <lineage>
        <taxon>Bacteria</taxon>
        <taxon>Pseudomonadati</taxon>
        <taxon>Campylobacterota</taxon>
        <taxon>Epsilonproteobacteria</taxon>
        <taxon>Campylobacterales</taxon>
        <taxon>Arcobacteraceae</taxon>
        <taxon>Aliarcobacter</taxon>
    </lineage>
</organism>
<dbReference type="Pfam" id="PF16264">
    <property type="entry name" value="SatD"/>
    <property type="match status" value="1"/>
</dbReference>
<dbReference type="InterPro" id="IPR013324">
    <property type="entry name" value="RNA_pol_sigma_r3/r4-like"/>
</dbReference>
<gene>
    <name evidence="1" type="ORF">CRU91_07925</name>
</gene>
<dbReference type="EMBL" id="PDKB01000012">
    <property type="protein sequence ID" value="RBQ28763.1"/>
    <property type="molecule type" value="Genomic_DNA"/>
</dbReference>
<dbReference type="AlphaFoldDB" id="A0A366MSD1"/>
<reference evidence="1 2" key="1">
    <citation type="submission" date="2017-10" db="EMBL/GenBank/DDBJ databases">
        <title>Genomics of the genus Arcobacter.</title>
        <authorList>
            <person name="Perez-Cataluna A."/>
            <person name="Figueras M.J."/>
        </authorList>
    </citation>
    <scope>NUCLEOTIDE SEQUENCE [LARGE SCALE GENOMIC DNA]</scope>
    <source>
        <strain evidence="1 2">CECT 9230</strain>
    </source>
</reference>
<protein>
    <recommendedName>
        <fullName evidence="3">SatD family (SatD)</fullName>
    </recommendedName>
</protein>
<comment type="caution">
    <text evidence="1">The sequence shown here is derived from an EMBL/GenBank/DDBJ whole genome shotgun (WGS) entry which is preliminary data.</text>
</comment>
<evidence type="ECO:0000313" key="2">
    <source>
        <dbReference type="Proteomes" id="UP000252669"/>
    </source>
</evidence>
<dbReference type="OrthoDB" id="5365678at2"/>
<dbReference type="SUPFAM" id="SSF88659">
    <property type="entry name" value="Sigma3 and sigma4 domains of RNA polymerase sigma factors"/>
    <property type="match status" value="1"/>
</dbReference>
<accession>A0A366MSD1</accession>
<name>A0A366MSD1_9BACT</name>
<evidence type="ECO:0000313" key="1">
    <source>
        <dbReference type="EMBL" id="RBQ28763.1"/>
    </source>
</evidence>
<dbReference type="InterPro" id="IPR032580">
    <property type="entry name" value="SatD"/>
</dbReference>
<keyword evidence="2" id="KW-1185">Reference proteome</keyword>